<dbReference type="Proteomes" id="UP000239899">
    <property type="component" value="Unassembled WGS sequence"/>
</dbReference>
<dbReference type="EMBL" id="LHPG02000003">
    <property type="protein sequence ID" value="PRW60167.1"/>
    <property type="molecule type" value="Genomic_DNA"/>
</dbReference>
<feature type="compositionally biased region" description="Low complexity" evidence="1">
    <location>
        <begin position="1"/>
        <end position="25"/>
    </location>
</feature>
<organism evidence="2 3">
    <name type="scientific">Chlorella sorokiniana</name>
    <name type="common">Freshwater green alga</name>
    <dbReference type="NCBI Taxonomy" id="3076"/>
    <lineage>
        <taxon>Eukaryota</taxon>
        <taxon>Viridiplantae</taxon>
        <taxon>Chlorophyta</taxon>
        <taxon>core chlorophytes</taxon>
        <taxon>Trebouxiophyceae</taxon>
        <taxon>Chlorellales</taxon>
        <taxon>Chlorellaceae</taxon>
        <taxon>Chlorella clade</taxon>
        <taxon>Chlorella</taxon>
    </lineage>
</organism>
<sequence length="181" mass="19793">MSSSAASRAPGGFAAAAQRRQQPRGTVASRPVALAAPQRQLLSALGSGPGSGHRHYPEDLHQQYDTQRPGLLKEEQAHHDMMSTEACYRMFPLITHASTPLRVEDHEPAGVSAQHVGDAGPTTGRRRRPAPADAPARSNVLPYPATHPTDLRRELAVRHTPEAILQSTWQQQLARRRQQDS</sequence>
<evidence type="ECO:0000313" key="2">
    <source>
        <dbReference type="EMBL" id="PRW60167.1"/>
    </source>
</evidence>
<keyword evidence="3" id="KW-1185">Reference proteome</keyword>
<feature type="region of interest" description="Disordered" evidence="1">
    <location>
        <begin position="1"/>
        <end position="58"/>
    </location>
</feature>
<dbReference type="OrthoDB" id="511452at2759"/>
<comment type="caution">
    <text evidence="2">The sequence shown here is derived from an EMBL/GenBank/DDBJ whole genome shotgun (WGS) entry which is preliminary data.</text>
</comment>
<gene>
    <name evidence="2" type="ORF">C2E21_1827</name>
</gene>
<proteinExistence type="predicted"/>
<name>A0A2P6U1H8_CHLSO</name>
<accession>A0A2P6U1H8</accession>
<evidence type="ECO:0000256" key="1">
    <source>
        <dbReference type="SAM" id="MobiDB-lite"/>
    </source>
</evidence>
<dbReference type="AlphaFoldDB" id="A0A2P6U1H8"/>
<feature type="region of interest" description="Disordered" evidence="1">
    <location>
        <begin position="109"/>
        <end position="150"/>
    </location>
</feature>
<reference evidence="2 3" key="1">
    <citation type="journal article" date="2018" name="Plant J.">
        <title>Genome sequences of Chlorella sorokiniana UTEX 1602 and Micractinium conductrix SAG 241.80: implications to maltose excretion by a green alga.</title>
        <authorList>
            <person name="Arriola M.B."/>
            <person name="Velmurugan N."/>
            <person name="Zhang Y."/>
            <person name="Plunkett M.H."/>
            <person name="Hondzo H."/>
            <person name="Barney B.M."/>
        </authorList>
    </citation>
    <scope>NUCLEOTIDE SEQUENCE [LARGE SCALE GENOMIC DNA]</scope>
    <source>
        <strain evidence="3">UTEX 1602</strain>
    </source>
</reference>
<evidence type="ECO:0000313" key="3">
    <source>
        <dbReference type="Proteomes" id="UP000239899"/>
    </source>
</evidence>
<protein>
    <submittedName>
        <fullName evidence="2">Uncharacterized protein</fullName>
    </submittedName>
</protein>